<reference evidence="3 4" key="1">
    <citation type="submission" date="2022-10" db="EMBL/GenBank/DDBJ databases">
        <title>Draft genome sequence of Streptomyces sp. YSPA8.</title>
        <authorList>
            <person name="Moriuchi R."/>
            <person name="Dohra H."/>
            <person name="Yamamura H."/>
            <person name="Kodani S."/>
        </authorList>
    </citation>
    <scope>NUCLEOTIDE SEQUENCE [LARGE SCALE GENOMIC DNA]</scope>
    <source>
        <strain evidence="3 4">YSPA8</strain>
    </source>
</reference>
<feature type="domain" description="CHAT" evidence="2">
    <location>
        <begin position="924"/>
        <end position="1240"/>
    </location>
</feature>
<dbReference type="InterPro" id="IPR024983">
    <property type="entry name" value="CHAT_dom"/>
</dbReference>
<feature type="compositionally biased region" description="Gly residues" evidence="1">
    <location>
        <begin position="899"/>
        <end position="910"/>
    </location>
</feature>
<dbReference type="Proteomes" id="UP001291653">
    <property type="component" value="Unassembled WGS sequence"/>
</dbReference>
<organism evidence="3 4">
    <name type="scientific">Streptomyces yaizuensis</name>
    <dbReference type="NCBI Taxonomy" id="2989713"/>
    <lineage>
        <taxon>Bacteria</taxon>
        <taxon>Bacillati</taxon>
        <taxon>Actinomycetota</taxon>
        <taxon>Actinomycetes</taxon>
        <taxon>Kitasatosporales</taxon>
        <taxon>Streptomycetaceae</taxon>
        <taxon>Streptomyces</taxon>
    </lineage>
</organism>
<comment type="caution">
    <text evidence="3">The sequence shown here is derived from an EMBL/GenBank/DDBJ whole genome shotgun (WGS) entry which is preliminary data.</text>
</comment>
<keyword evidence="4" id="KW-1185">Reference proteome</keyword>
<evidence type="ECO:0000313" key="3">
    <source>
        <dbReference type="EMBL" id="GLF96585.1"/>
    </source>
</evidence>
<name>A0ABQ5P1X6_9ACTN</name>
<protein>
    <submittedName>
        <fullName evidence="3">CHAT domain-containing protein</fullName>
    </submittedName>
</protein>
<dbReference type="RefSeq" id="WP_323448616.1">
    <property type="nucleotide sequence ID" value="NZ_BSBI01000008.1"/>
</dbReference>
<proteinExistence type="predicted"/>
<evidence type="ECO:0000313" key="4">
    <source>
        <dbReference type="Proteomes" id="UP001291653"/>
    </source>
</evidence>
<evidence type="ECO:0000256" key="1">
    <source>
        <dbReference type="SAM" id="MobiDB-lite"/>
    </source>
</evidence>
<sequence length="1249" mass="130572">MSRGNERSRHDGTGWQELLERAAPVLTEAFEWIRNARTARADGDPPPAPAPPADRDRLIGELEELESAFTDAGAPGDDPRLALVRARLGGLYALRYLDEPHAPADRERGLRAMRAARAPGVLDETEEQLSARRLIGLLMLPAMLGGHDGTLDRLRQAFELVQYLASGDSALRADMAELRTLLNRFRGEVPEDVAVRMRFFDQLLDITSGGGAVAMERLTGLVREAERTDPYDPGVSMMSAGLSLMGGETPPDTVFDPAQLAGMMEHFPMAAATMEMFAPGVISPGDMDGLLRQLTEQPRDDADTLIAAMGRMSLGIRSADPDALAGAAELLAKGGRADDGRLARVSELFSPGLLSAATATGGSLADRDRLRDVLDSLLSPGAGHENAPDSRNIADLLLINRVLHHQLQVTEAHEARDIDRLEDLLDELLDLHQDGGDSDVLCMTSYLLGQVHMSLAILGGGTSSIRTACSYLEEAADRAGSVPPPLRPLLELGRLAGLGLSSMIDPDPVRLTEEIARARRVLAVPEMVAGQHARTRHLIAICLHTVHGTTGEPALLDERITELETARRELAAISVAETAQQVAWSLAEAYRQRGDTDRGDAAAAVTAAQESLRILAEDVLLQLGAEHGLEAARAAASRGLLAASWAAAGADIGPAVESLEAGRALVLRSAAASAGVAEQLVALGEPELAAQWTNAGPLLRRSTVSAPGPGEDGQSPLAAAEHLLQLGWDGDNAIPSTLRRRALDTLRRADGDGEPLRELLDGPGVAELGEGLRAAGADALVYLVPGQGTAEGLAVLVRPDADPVARWLPGLGTLGRLPLERYLDAGARRSAARNEDNAAWHRAHAHWEEALDGLADWAGAEVIGPVLAALEEPVGERGAGGSGGGERGVGADASATGADGSGAGADGSGAGADSTVPGGGERPRRLVLVPCGNLGAVPWHAARLPADAADATDATAGRPYRYLCERAVVSYAASGSEFLRSVRRERMPVAERAVLVADPGGELLWAQDEVASLYRAFYPGAVLLGCLDELDAAGTGTPEDVLDQLPGAGPGAEPPATLLHLAVHGTAAVRPTDSVLHCDSGDATGSDTDTESDSAAPHGTPGPGRLTVTRILDTPPGPPPASGPLIVLSACETDLSSRDHDEALTPTTALLARGAADVIGSRWEVPDSPASAALMVVLHHHLVTGRLAPPDALRAAQLWMIDPGRRPVPGLDGTLLAAVQRNPAGPEALTSWAAFIHQGNPAPTRGRTS</sequence>
<gene>
    <name evidence="3" type="ORF">SYYSPA8_19830</name>
</gene>
<feature type="region of interest" description="Disordered" evidence="1">
    <location>
        <begin position="874"/>
        <end position="922"/>
    </location>
</feature>
<feature type="region of interest" description="Disordered" evidence="1">
    <location>
        <begin position="1077"/>
        <end position="1106"/>
    </location>
</feature>
<dbReference type="EMBL" id="BSBI01000008">
    <property type="protein sequence ID" value="GLF96585.1"/>
    <property type="molecule type" value="Genomic_DNA"/>
</dbReference>
<accession>A0ABQ5P1X6</accession>
<dbReference type="Pfam" id="PF12770">
    <property type="entry name" value="CHAT"/>
    <property type="match status" value="1"/>
</dbReference>
<evidence type="ECO:0000259" key="2">
    <source>
        <dbReference type="Pfam" id="PF12770"/>
    </source>
</evidence>
<feature type="compositionally biased region" description="Gly residues" evidence="1">
    <location>
        <begin position="877"/>
        <end position="888"/>
    </location>
</feature>